<keyword evidence="3 7" id="KW-0489">Methyltransferase</keyword>
<comment type="catalytic activity">
    <reaction evidence="1 7">
        <text>guanosine(46) in tRNA + S-adenosyl-L-methionine = N(7)-methylguanosine(46) in tRNA + S-adenosyl-L-homocysteine</text>
        <dbReference type="Rhea" id="RHEA:42708"/>
        <dbReference type="Rhea" id="RHEA-COMP:10188"/>
        <dbReference type="Rhea" id="RHEA-COMP:10189"/>
        <dbReference type="ChEBI" id="CHEBI:57856"/>
        <dbReference type="ChEBI" id="CHEBI:59789"/>
        <dbReference type="ChEBI" id="CHEBI:74269"/>
        <dbReference type="ChEBI" id="CHEBI:74480"/>
        <dbReference type="EC" id="2.1.1.33"/>
    </reaction>
</comment>
<dbReference type="InterPro" id="IPR003358">
    <property type="entry name" value="tRNA_(Gua-N-7)_MeTrfase_Trmb"/>
</dbReference>
<dbReference type="InterPro" id="IPR055361">
    <property type="entry name" value="tRNA_methyltr_TrmB_bact"/>
</dbReference>
<dbReference type="PROSITE" id="PS51625">
    <property type="entry name" value="SAM_MT_TRMB"/>
    <property type="match status" value="1"/>
</dbReference>
<comment type="caution">
    <text evidence="8">The sequence shown here is derived from an EMBL/GenBank/DDBJ whole genome shotgun (WGS) entry which is preliminary data.</text>
</comment>
<organism evidence="8 9">
    <name type="scientific">Bullifex porci</name>
    <dbReference type="NCBI Taxonomy" id="2606638"/>
    <lineage>
        <taxon>Bacteria</taxon>
        <taxon>Pseudomonadati</taxon>
        <taxon>Spirochaetota</taxon>
        <taxon>Spirochaetia</taxon>
        <taxon>Spirochaetales</taxon>
        <taxon>Spirochaetaceae</taxon>
        <taxon>Bullifex</taxon>
    </lineage>
</organism>
<dbReference type="RefSeq" id="WP_154425298.1">
    <property type="nucleotide sequence ID" value="NZ_JAQYPZ010000179.1"/>
</dbReference>
<feature type="binding site" evidence="7">
    <location>
        <position position="152"/>
    </location>
    <ligand>
        <name>substrate</name>
    </ligand>
</feature>
<evidence type="ECO:0000256" key="2">
    <source>
        <dbReference type="ARBA" id="ARBA00003015"/>
    </source>
</evidence>
<protein>
    <recommendedName>
        <fullName evidence="7">tRNA (guanine-N(7)-)-methyltransferase</fullName>
        <ecNumber evidence="7">2.1.1.33</ecNumber>
    </recommendedName>
    <alternativeName>
        <fullName evidence="7">tRNA (guanine(46)-N(7))-methyltransferase</fullName>
    </alternativeName>
    <alternativeName>
        <fullName evidence="7">tRNA(m7G46)-methyltransferase</fullName>
    </alternativeName>
</protein>
<dbReference type="PANTHER" id="PTHR23417:SF14">
    <property type="entry name" value="PENTACOTRIPEPTIDE-REPEAT REGION OF PRORP DOMAIN-CONTAINING PROTEIN"/>
    <property type="match status" value="1"/>
</dbReference>
<evidence type="ECO:0000256" key="5">
    <source>
        <dbReference type="ARBA" id="ARBA00022691"/>
    </source>
</evidence>
<evidence type="ECO:0000256" key="3">
    <source>
        <dbReference type="ARBA" id="ARBA00022603"/>
    </source>
</evidence>
<sequence>MEKEEIYKNINDIEIRQGIMRGIKSYVIRNNVLDDNQKKSVEAYFPDYAVTFKDEFVAPGSLFSDPNKPVIIEIGFGMGTSTEIIARERKDYNYLCLEVYLQGFVRLLKAVGEEKMDNIKLMRFNAVDVLEHMIPDSSIDGFHIFFPDPWPKKKHHKRRLIQKDFVNLLSRKLKKGGYIYLVTDWEEYAEWMLDILSQESLIENAYDSYAEPRSWRPRTKFEQKGLDKAYKINELWFVKK</sequence>
<comment type="function">
    <text evidence="2 7">Catalyzes the formation of N(7)-methylguanine at position 46 (m7G46) in tRNA.</text>
</comment>
<dbReference type="SUPFAM" id="SSF53335">
    <property type="entry name" value="S-adenosyl-L-methionine-dependent methyltransferases"/>
    <property type="match status" value="1"/>
</dbReference>
<dbReference type="InterPro" id="IPR029063">
    <property type="entry name" value="SAM-dependent_MTases_sf"/>
</dbReference>
<dbReference type="NCBIfam" id="TIGR00091">
    <property type="entry name" value="tRNA (guanosine(46)-N7)-methyltransferase TrmB"/>
    <property type="match status" value="1"/>
</dbReference>
<comment type="similarity">
    <text evidence="7">Belongs to the class I-like SAM-binding methyltransferase superfamily. TrmB family.</text>
</comment>
<feature type="binding site" evidence="7">
    <location>
        <position position="184"/>
    </location>
    <ligand>
        <name>substrate</name>
    </ligand>
</feature>
<dbReference type="AlphaFoldDB" id="A0A7X2TRU0"/>
<dbReference type="Gene3D" id="3.40.50.150">
    <property type="entry name" value="Vaccinia Virus protein VP39"/>
    <property type="match status" value="1"/>
</dbReference>
<feature type="binding site" evidence="7">
    <location>
        <position position="73"/>
    </location>
    <ligand>
        <name>S-adenosyl-L-methionine</name>
        <dbReference type="ChEBI" id="CHEBI:59789"/>
    </ligand>
</feature>
<evidence type="ECO:0000256" key="7">
    <source>
        <dbReference type="HAMAP-Rule" id="MF_01057"/>
    </source>
</evidence>
<evidence type="ECO:0000313" key="8">
    <source>
        <dbReference type="EMBL" id="MSU06323.1"/>
    </source>
</evidence>
<keyword evidence="5 7" id="KW-0949">S-adenosyl-L-methionine</keyword>
<keyword evidence="6 7" id="KW-0819">tRNA processing</keyword>
<feature type="binding site" evidence="7">
    <location>
        <begin position="219"/>
        <end position="222"/>
    </location>
    <ligand>
        <name>substrate</name>
    </ligand>
</feature>
<name>A0A7X2TRU0_9SPIO</name>
<reference evidence="8 9" key="1">
    <citation type="submission" date="2019-08" db="EMBL/GenBank/DDBJ databases">
        <title>In-depth cultivation of the pig gut microbiome towards novel bacterial diversity and tailored functional studies.</title>
        <authorList>
            <person name="Wylensek D."/>
            <person name="Hitch T.C.A."/>
            <person name="Clavel T."/>
        </authorList>
    </citation>
    <scope>NUCLEOTIDE SEQUENCE [LARGE SCALE GENOMIC DNA]</scope>
    <source>
        <strain evidence="8 9">NM-380-WT-3C1</strain>
    </source>
</reference>
<dbReference type="CDD" id="cd02440">
    <property type="entry name" value="AdoMet_MTases"/>
    <property type="match status" value="1"/>
</dbReference>
<accession>A0A7X2TRU0</accession>
<feature type="binding site" evidence="7">
    <location>
        <position position="148"/>
    </location>
    <ligand>
        <name>S-adenosyl-L-methionine</name>
        <dbReference type="ChEBI" id="CHEBI:59789"/>
    </ligand>
</feature>
<feature type="binding site" evidence="7">
    <location>
        <position position="98"/>
    </location>
    <ligand>
        <name>S-adenosyl-L-methionine</name>
        <dbReference type="ChEBI" id="CHEBI:59789"/>
    </ligand>
</feature>
<dbReference type="GO" id="GO:0008176">
    <property type="term" value="F:tRNA (guanine(46)-N7)-methyltransferase activity"/>
    <property type="evidence" value="ECO:0007669"/>
    <property type="project" value="UniProtKB-UniRule"/>
</dbReference>
<dbReference type="EMBL" id="VUNN01000009">
    <property type="protein sequence ID" value="MSU06323.1"/>
    <property type="molecule type" value="Genomic_DNA"/>
</dbReference>
<evidence type="ECO:0000313" key="9">
    <source>
        <dbReference type="Proteomes" id="UP000460549"/>
    </source>
</evidence>
<gene>
    <name evidence="7 8" type="primary">trmB</name>
    <name evidence="8" type="ORF">FYJ80_05960</name>
</gene>
<dbReference type="EC" id="2.1.1.33" evidence="7"/>
<dbReference type="GO" id="GO:0043527">
    <property type="term" value="C:tRNA methyltransferase complex"/>
    <property type="evidence" value="ECO:0007669"/>
    <property type="project" value="TreeGrafter"/>
</dbReference>
<dbReference type="Pfam" id="PF02390">
    <property type="entry name" value="Methyltransf_4"/>
    <property type="match status" value="1"/>
</dbReference>
<dbReference type="HAMAP" id="MF_01057">
    <property type="entry name" value="tRNA_methyltr_TrmB"/>
    <property type="match status" value="1"/>
</dbReference>
<dbReference type="Proteomes" id="UP000460549">
    <property type="component" value="Unassembled WGS sequence"/>
</dbReference>
<comment type="pathway">
    <text evidence="7">tRNA modification; N(7)-methylguanine-tRNA biosynthesis.</text>
</comment>
<dbReference type="PANTHER" id="PTHR23417">
    <property type="entry name" value="3-DEOXY-D-MANNO-OCTULOSONIC-ACID TRANSFERASE/TRNA GUANINE-N 7 - -METHYLTRANSFERASE"/>
    <property type="match status" value="1"/>
</dbReference>
<proteinExistence type="inferred from homology"/>
<evidence type="ECO:0000256" key="6">
    <source>
        <dbReference type="ARBA" id="ARBA00022694"/>
    </source>
</evidence>
<feature type="binding site" evidence="7">
    <location>
        <position position="125"/>
    </location>
    <ligand>
        <name>S-adenosyl-L-methionine</name>
        <dbReference type="ChEBI" id="CHEBI:59789"/>
    </ligand>
</feature>
<dbReference type="UniPathway" id="UPA00989"/>
<keyword evidence="9" id="KW-1185">Reference proteome</keyword>
<keyword evidence="4 7" id="KW-0808">Transferase</keyword>
<evidence type="ECO:0000256" key="1">
    <source>
        <dbReference type="ARBA" id="ARBA00000142"/>
    </source>
</evidence>
<comment type="caution">
    <text evidence="7">Lacks conserved residue(s) required for the propagation of feature annotation.</text>
</comment>
<evidence type="ECO:0000256" key="4">
    <source>
        <dbReference type="ARBA" id="ARBA00022679"/>
    </source>
</evidence>